<proteinExistence type="inferred from homology"/>
<dbReference type="Proteomes" id="UP000323521">
    <property type="component" value="Chromosome"/>
</dbReference>
<dbReference type="InterPro" id="IPR003664">
    <property type="entry name" value="FA_synthesis"/>
</dbReference>
<keyword evidence="5 10" id="KW-0443">Lipid metabolism</keyword>
<dbReference type="Gene3D" id="3.40.718.10">
    <property type="entry name" value="Isopropylmalate Dehydrogenase"/>
    <property type="match status" value="1"/>
</dbReference>
<dbReference type="AlphaFoldDB" id="A0A3G1L0Y8"/>
<keyword evidence="4 10" id="KW-0808">Transferase</keyword>
<dbReference type="PIRSF" id="PIRSF002465">
    <property type="entry name" value="Phsphlp_syn_PlsX"/>
    <property type="match status" value="1"/>
</dbReference>
<keyword evidence="2 10" id="KW-0963">Cytoplasm</keyword>
<evidence type="ECO:0000313" key="12">
    <source>
        <dbReference type="Proteomes" id="UP000323521"/>
    </source>
</evidence>
<dbReference type="PANTHER" id="PTHR30100">
    <property type="entry name" value="FATTY ACID/PHOSPHOLIPID SYNTHESIS PROTEIN PLSX"/>
    <property type="match status" value="1"/>
</dbReference>
<comment type="pathway">
    <text evidence="10">Lipid metabolism; phospholipid metabolism.</text>
</comment>
<dbReference type="SUPFAM" id="SSF53659">
    <property type="entry name" value="Isocitrate/Isopropylmalate dehydrogenase-like"/>
    <property type="match status" value="1"/>
</dbReference>
<gene>
    <name evidence="10" type="primary">plsX</name>
    <name evidence="11" type="ORF">DCMF_07595</name>
</gene>
<evidence type="ECO:0000256" key="10">
    <source>
        <dbReference type="HAMAP-Rule" id="MF_00019"/>
    </source>
</evidence>
<dbReference type="InterPro" id="IPR012281">
    <property type="entry name" value="Phospholipid_synth_PlsX-like"/>
</dbReference>
<evidence type="ECO:0000256" key="5">
    <source>
        <dbReference type="ARBA" id="ARBA00023098"/>
    </source>
</evidence>
<dbReference type="PANTHER" id="PTHR30100:SF1">
    <property type="entry name" value="PHOSPHATE ACYLTRANSFERASE"/>
    <property type="match status" value="1"/>
</dbReference>
<name>A0A3G1L0Y8_FORW1</name>
<dbReference type="NCBIfam" id="TIGR00182">
    <property type="entry name" value="plsX"/>
    <property type="match status" value="1"/>
</dbReference>
<evidence type="ECO:0000256" key="8">
    <source>
        <dbReference type="ARBA" id="ARBA00024069"/>
    </source>
</evidence>
<keyword evidence="6 10" id="KW-0594">Phospholipid biosynthesis</keyword>
<dbReference type="EMBL" id="CP017634">
    <property type="protein sequence ID" value="ATW28442.1"/>
    <property type="molecule type" value="Genomic_DNA"/>
</dbReference>
<comment type="function">
    <text evidence="10">Catalyzes the reversible formation of acyl-phosphate (acyl-PO(4)) from acyl-[acyl-carrier-protein] (acyl-ACP). This enzyme utilizes acyl-ACP as fatty acyl donor, but not acyl-CoA.</text>
</comment>
<dbReference type="GO" id="GO:0006633">
    <property type="term" value="P:fatty acid biosynthetic process"/>
    <property type="evidence" value="ECO:0007669"/>
    <property type="project" value="UniProtKB-UniRule"/>
</dbReference>
<evidence type="ECO:0000256" key="2">
    <source>
        <dbReference type="ARBA" id="ARBA00022490"/>
    </source>
</evidence>
<evidence type="ECO:0000256" key="9">
    <source>
        <dbReference type="ARBA" id="ARBA00046608"/>
    </source>
</evidence>
<accession>A0A3G1L0Y8</accession>
<dbReference type="KEGG" id="fwa:DCMF_07595"/>
<evidence type="ECO:0000256" key="4">
    <source>
        <dbReference type="ARBA" id="ARBA00022679"/>
    </source>
</evidence>
<dbReference type="UniPathway" id="UPA00085"/>
<dbReference type="Pfam" id="PF02504">
    <property type="entry name" value="FA_synthesis"/>
    <property type="match status" value="1"/>
</dbReference>
<sequence>MGGDYAPGEIVSGVLKASEMFPELELLLVGHEMVLKKAYPELPQNIRICHAAGVMGMDESVEALRNKKDSSIWVATKLVKDGQADAVVSAGSTAAQMAAALLQFGRIKGIDRPAISTVFPTLQGGKVILDVGANTSVKPEQLVQFAVMGKTYAEVILKIAHPRVALISNGAEEGKGNEVTVEGHQLLKKANLNFVGNIEGRDIPAGNYDVAVCDGFVGNVLLKLSEGLGTSLFSLLKSEFESNLRSKIGAALLMPGLKKIKKMMDYAEVGGAPLLGVKGVSIICHGSSKARAIQNAVRVARDCVAGRFIDQIEESMSGEGGR</sequence>
<evidence type="ECO:0000256" key="3">
    <source>
        <dbReference type="ARBA" id="ARBA00022516"/>
    </source>
</evidence>
<comment type="subcellular location">
    <subcellularLocation>
        <location evidence="10">Cytoplasm</location>
    </subcellularLocation>
    <text evidence="10">Associated with the membrane possibly through PlsY.</text>
</comment>
<evidence type="ECO:0000313" key="11">
    <source>
        <dbReference type="EMBL" id="ATW28442.1"/>
    </source>
</evidence>
<comment type="subunit">
    <text evidence="9 10">Homodimer. Probably interacts with PlsY.</text>
</comment>
<dbReference type="GO" id="GO:0043811">
    <property type="term" value="F:phosphate:acyl-[acyl carrier protein] acyltransferase activity"/>
    <property type="evidence" value="ECO:0007669"/>
    <property type="project" value="UniProtKB-UniRule"/>
</dbReference>
<dbReference type="EC" id="2.3.1.274" evidence="8 10"/>
<keyword evidence="12" id="KW-1185">Reference proteome</keyword>
<keyword evidence="11" id="KW-0012">Acyltransferase</keyword>
<comment type="catalytic activity">
    <reaction evidence="1 10">
        <text>a fatty acyl-[ACP] + phosphate = an acyl phosphate + holo-[ACP]</text>
        <dbReference type="Rhea" id="RHEA:42292"/>
        <dbReference type="Rhea" id="RHEA-COMP:9685"/>
        <dbReference type="Rhea" id="RHEA-COMP:14125"/>
        <dbReference type="ChEBI" id="CHEBI:43474"/>
        <dbReference type="ChEBI" id="CHEBI:59918"/>
        <dbReference type="ChEBI" id="CHEBI:64479"/>
        <dbReference type="ChEBI" id="CHEBI:138651"/>
        <dbReference type="EC" id="2.3.1.274"/>
    </reaction>
</comment>
<organism evidence="11 12">
    <name type="scientific">Formimonas warabiya</name>
    <dbReference type="NCBI Taxonomy" id="1761012"/>
    <lineage>
        <taxon>Bacteria</taxon>
        <taxon>Bacillati</taxon>
        <taxon>Bacillota</taxon>
        <taxon>Clostridia</taxon>
        <taxon>Eubacteriales</taxon>
        <taxon>Peptococcaceae</taxon>
        <taxon>Candidatus Formimonas</taxon>
    </lineage>
</organism>
<keyword evidence="7 10" id="KW-1208">Phospholipid metabolism</keyword>
<protein>
    <recommendedName>
        <fullName evidence="8 10">Phosphate acyltransferase</fullName>
        <ecNumber evidence="8 10">2.3.1.274</ecNumber>
    </recommendedName>
    <alternativeName>
        <fullName evidence="10">Acyl-ACP phosphotransacylase</fullName>
    </alternativeName>
    <alternativeName>
        <fullName evidence="10">Acyl-[acyl-carrier-protein]--phosphate acyltransferase</fullName>
    </alternativeName>
    <alternativeName>
        <fullName evidence="10">Phosphate-acyl-ACP acyltransferase</fullName>
    </alternativeName>
</protein>
<comment type="similarity">
    <text evidence="10">Belongs to the PlsX family.</text>
</comment>
<evidence type="ECO:0000256" key="1">
    <source>
        <dbReference type="ARBA" id="ARBA00001232"/>
    </source>
</evidence>
<evidence type="ECO:0000256" key="6">
    <source>
        <dbReference type="ARBA" id="ARBA00023209"/>
    </source>
</evidence>
<evidence type="ECO:0000256" key="7">
    <source>
        <dbReference type="ARBA" id="ARBA00023264"/>
    </source>
</evidence>
<dbReference type="GO" id="GO:0008654">
    <property type="term" value="P:phospholipid biosynthetic process"/>
    <property type="evidence" value="ECO:0007669"/>
    <property type="project" value="UniProtKB-KW"/>
</dbReference>
<dbReference type="GO" id="GO:0005737">
    <property type="term" value="C:cytoplasm"/>
    <property type="evidence" value="ECO:0007669"/>
    <property type="project" value="UniProtKB-SubCell"/>
</dbReference>
<reference evidence="11 12" key="1">
    <citation type="submission" date="2016-10" db="EMBL/GenBank/DDBJ databases">
        <title>Complete Genome Sequence of Peptococcaceae strain DCMF.</title>
        <authorList>
            <person name="Edwards R.J."/>
            <person name="Holland S.I."/>
            <person name="Deshpande N.P."/>
            <person name="Wong Y.K."/>
            <person name="Ertan H."/>
            <person name="Manefield M."/>
            <person name="Russell T.L."/>
            <person name="Lee M.J."/>
        </authorList>
    </citation>
    <scope>NUCLEOTIDE SEQUENCE [LARGE SCALE GENOMIC DNA]</scope>
    <source>
        <strain evidence="11 12">DCMF</strain>
    </source>
</reference>
<keyword evidence="3 10" id="KW-0444">Lipid biosynthesis</keyword>
<dbReference type="HAMAP" id="MF_00019">
    <property type="entry name" value="PlsX"/>
    <property type="match status" value="1"/>
</dbReference>